<keyword evidence="8" id="KW-0732">Signal</keyword>
<dbReference type="EMBL" id="JBHUDG010000017">
    <property type="protein sequence ID" value="MFD1630502.1"/>
    <property type="molecule type" value="Genomic_DNA"/>
</dbReference>
<dbReference type="Pfam" id="PF12833">
    <property type="entry name" value="HTH_18"/>
    <property type="match status" value="1"/>
</dbReference>
<dbReference type="Gene3D" id="1.10.10.60">
    <property type="entry name" value="Homeodomain-like"/>
    <property type="match status" value="1"/>
</dbReference>
<evidence type="ECO:0000256" key="5">
    <source>
        <dbReference type="ARBA" id="ARBA00023125"/>
    </source>
</evidence>
<dbReference type="PROSITE" id="PS50109">
    <property type="entry name" value="HIS_KIN"/>
    <property type="match status" value="1"/>
</dbReference>
<dbReference type="Gene3D" id="1.10.287.130">
    <property type="match status" value="1"/>
</dbReference>
<dbReference type="CDD" id="cd00075">
    <property type="entry name" value="HATPase"/>
    <property type="match status" value="1"/>
</dbReference>
<dbReference type="Gene3D" id="2.60.40.10">
    <property type="entry name" value="Immunoglobulins"/>
    <property type="match status" value="1"/>
</dbReference>
<dbReference type="InterPro" id="IPR011110">
    <property type="entry name" value="Reg_prop"/>
</dbReference>
<dbReference type="PROSITE" id="PS01124">
    <property type="entry name" value="HTH_ARAC_FAMILY_2"/>
    <property type="match status" value="1"/>
</dbReference>
<keyword evidence="6" id="KW-0804">Transcription</keyword>
<keyword evidence="13" id="KW-1185">Reference proteome</keyword>
<dbReference type="Gene3D" id="3.30.565.10">
    <property type="entry name" value="Histidine kinase-like ATPase, C-terminal domain"/>
    <property type="match status" value="1"/>
</dbReference>
<feature type="domain" description="Histidine kinase" evidence="10">
    <location>
        <begin position="847"/>
        <end position="1067"/>
    </location>
</feature>
<evidence type="ECO:0000256" key="1">
    <source>
        <dbReference type="ARBA" id="ARBA00000085"/>
    </source>
</evidence>
<dbReference type="Gene3D" id="3.40.50.2300">
    <property type="match status" value="1"/>
</dbReference>
<keyword evidence="4" id="KW-0805">Transcription regulation</keyword>
<dbReference type="PANTHER" id="PTHR43547">
    <property type="entry name" value="TWO-COMPONENT HISTIDINE KINASE"/>
    <property type="match status" value="1"/>
</dbReference>
<dbReference type="RefSeq" id="WP_379662879.1">
    <property type="nucleotide sequence ID" value="NZ_JBHUDG010000017.1"/>
</dbReference>
<dbReference type="SUPFAM" id="SSF52172">
    <property type="entry name" value="CheY-like"/>
    <property type="match status" value="1"/>
</dbReference>
<dbReference type="SUPFAM" id="SSF55874">
    <property type="entry name" value="ATPase domain of HSP90 chaperone/DNA topoisomerase II/histidine kinase"/>
    <property type="match status" value="1"/>
</dbReference>
<evidence type="ECO:0000313" key="12">
    <source>
        <dbReference type="EMBL" id="MFD1630502.1"/>
    </source>
</evidence>
<feature type="modified residue" description="4-aspartylphosphate" evidence="7">
    <location>
        <position position="1159"/>
    </location>
</feature>
<dbReference type="Proteomes" id="UP001597118">
    <property type="component" value="Unassembled WGS sequence"/>
</dbReference>
<reference evidence="13" key="1">
    <citation type="journal article" date="2019" name="Int. J. Syst. Evol. Microbiol.">
        <title>The Global Catalogue of Microorganisms (GCM) 10K type strain sequencing project: providing services to taxonomists for standard genome sequencing and annotation.</title>
        <authorList>
            <consortium name="The Broad Institute Genomics Platform"/>
            <consortium name="The Broad Institute Genome Sequencing Center for Infectious Disease"/>
            <person name="Wu L."/>
            <person name="Ma J."/>
        </authorList>
    </citation>
    <scope>NUCLEOTIDE SEQUENCE [LARGE SCALE GENOMIC DNA]</scope>
    <source>
        <strain evidence="13">CCUG 53762</strain>
    </source>
</reference>
<keyword evidence="5" id="KW-0238">DNA-binding</keyword>
<dbReference type="InterPro" id="IPR011123">
    <property type="entry name" value="Y_Y_Y"/>
</dbReference>
<dbReference type="SMART" id="SM00342">
    <property type="entry name" value="HTH_ARAC"/>
    <property type="match status" value="1"/>
</dbReference>
<dbReference type="InterPro" id="IPR036890">
    <property type="entry name" value="HATPase_C_sf"/>
</dbReference>
<evidence type="ECO:0000259" key="10">
    <source>
        <dbReference type="PROSITE" id="PS50109"/>
    </source>
</evidence>
<dbReference type="InterPro" id="IPR003594">
    <property type="entry name" value="HATPase_dom"/>
</dbReference>
<name>A0ABW4IEU4_9SPHI</name>
<dbReference type="Pfam" id="PF07494">
    <property type="entry name" value="Reg_prop"/>
    <property type="match status" value="7"/>
</dbReference>
<gene>
    <name evidence="12" type="ORF">ACFSAH_11475</name>
</gene>
<keyword evidence="3 7" id="KW-0597">Phosphoprotein</keyword>
<feature type="domain" description="HTH araC/xylS-type" evidence="9">
    <location>
        <begin position="1258"/>
        <end position="1357"/>
    </location>
</feature>
<dbReference type="InterPro" id="IPR013783">
    <property type="entry name" value="Ig-like_fold"/>
</dbReference>
<comment type="caution">
    <text evidence="12">The sequence shown here is derived from an EMBL/GenBank/DDBJ whole genome shotgun (WGS) entry which is preliminary data.</text>
</comment>
<evidence type="ECO:0000256" key="8">
    <source>
        <dbReference type="SAM" id="SignalP"/>
    </source>
</evidence>
<accession>A0ABW4IEU4</accession>
<dbReference type="InterPro" id="IPR015943">
    <property type="entry name" value="WD40/YVTN_repeat-like_dom_sf"/>
</dbReference>
<dbReference type="Pfam" id="PF00512">
    <property type="entry name" value="HisKA"/>
    <property type="match status" value="1"/>
</dbReference>
<evidence type="ECO:0000256" key="6">
    <source>
        <dbReference type="ARBA" id="ARBA00023163"/>
    </source>
</evidence>
<organism evidence="12 13">
    <name type="scientific">Pseudopedobacter beijingensis</name>
    <dbReference type="NCBI Taxonomy" id="1207056"/>
    <lineage>
        <taxon>Bacteria</taxon>
        <taxon>Pseudomonadati</taxon>
        <taxon>Bacteroidota</taxon>
        <taxon>Sphingobacteriia</taxon>
        <taxon>Sphingobacteriales</taxon>
        <taxon>Sphingobacteriaceae</taxon>
        <taxon>Pseudopedobacter</taxon>
    </lineage>
</organism>
<dbReference type="InterPro" id="IPR018062">
    <property type="entry name" value="HTH_AraC-typ_CS"/>
</dbReference>
<evidence type="ECO:0000256" key="7">
    <source>
        <dbReference type="PROSITE-ProRule" id="PRU00169"/>
    </source>
</evidence>
<protein>
    <recommendedName>
        <fullName evidence="2">histidine kinase</fullName>
        <ecNumber evidence="2">2.7.13.3</ecNumber>
    </recommendedName>
</protein>
<dbReference type="InterPro" id="IPR011006">
    <property type="entry name" value="CheY-like_superfamily"/>
</dbReference>
<dbReference type="PROSITE" id="PS00041">
    <property type="entry name" value="HTH_ARAC_FAMILY_1"/>
    <property type="match status" value="1"/>
</dbReference>
<feature type="domain" description="Response regulatory" evidence="11">
    <location>
        <begin position="1111"/>
        <end position="1226"/>
    </location>
</feature>
<dbReference type="EC" id="2.7.13.3" evidence="2"/>
<proteinExistence type="predicted"/>
<dbReference type="InterPro" id="IPR004358">
    <property type="entry name" value="Sig_transdc_His_kin-like_C"/>
</dbReference>
<evidence type="ECO:0000259" key="11">
    <source>
        <dbReference type="PROSITE" id="PS50110"/>
    </source>
</evidence>
<evidence type="ECO:0000256" key="2">
    <source>
        <dbReference type="ARBA" id="ARBA00012438"/>
    </source>
</evidence>
<dbReference type="PRINTS" id="PR00344">
    <property type="entry name" value="BCTRLSENSOR"/>
</dbReference>
<dbReference type="SMART" id="SM00387">
    <property type="entry name" value="HATPase_c"/>
    <property type="match status" value="1"/>
</dbReference>
<evidence type="ECO:0000256" key="4">
    <source>
        <dbReference type="ARBA" id="ARBA00023015"/>
    </source>
</evidence>
<dbReference type="InterPro" id="IPR001789">
    <property type="entry name" value="Sig_transdc_resp-reg_receiver"/>
</dbReference>
<evidence type="ECO:0000259" key="9">
    <source>
        <dbReference type="PROSITE" id="PS01124"/>
    </source>
</evidence>
<dbReference type="InterPro" id="IPR003661">
    <property type="entry name" value="HisK_dim/P_dom"/>
</dbReference>
<dbReference type="Pfam" id="PF02518">
    <property type="entry name" value="HATPase_c"/>
    <property type="match status" value="1"/>
</dbReference>
<dbReference type="SUPFAM" id="SSF46689">
    <property type="entry name" value="Homeodomain-like"/>
    <property type="match status" value="1"/>
</dbReference>
<dbReference type="PROSITE" id="PS50110">
    <property type="entry name" value="RESPONSE_REGULATORY"/>
    <property type="match status" value="1"/>
</dbReference>
<dbReference type="SUPFAM" id="SSF47384">
    <property type="entry name" value="Homodimeric domain of signal transducing histidine kinase"/>
    <property type="match status" value="1"/>
</dbReference>
<dbReference type="Pfam" id="PF00072">
    <property type="entry name" value="Response_reg"/>
    <property type="match status" value="1"/>
</dbReference>
<feature type="signal peptide" evidence="8">
    <location>
        <begin position="1"/>
        <end position="19"/>
    </location>
</feature>
<comment type="catalytic activity">
    <reaction evidence="1">
        <text>ATP + protein L-histidine = ADP + protein N-phospho-L-histidine.</text>
        <dbReference type="EC" id="2.7.13.3"/>
    </reaction>
</comment>
<evidence type="ECO:0000256" key="3">
    <source>
        <dbReference type="ARBA" id="ARBA00022553"/>
    </source>
</evidence>
<dbReference type="InterPro" id="IPR036097">
    <property type="entry name" value="HisK_dim/P_sf"/>
</dbReference>
<evidence type="ECO:0000313" key="13">
    <source>
        <dbReference type="Proteomes" id="UP001597118"/>
    </source>
</evidence>
<dbReference type="PANTHER" id="PTHR43547:SF2">
    <property type="entry name" value="HYBRID SIGNAL TRANSDUCTION HISTIDINE KINASE C"/>
    <property type="match status" value="1"/>
</dbReference>
<dbReference type="Pfam" id="PF07495">
    <property type="entry name" value="Y_Y_Y"/>
    <property type="match status" value="1"/>
</dbReference>
<dbReference type="SUPFAM" id="SSF63829">
    <property type="entry name" value="Calcium-dependent phosphotriesterase"/>
    <property type="match status" value="3"/>
</dbReference>
<feature type="chain" id="PRO_5047502188" description="histidine kinase" evidence="8">
    <location>
        <begin position="20"/>
        <end position="1361"/>
    </location>
</feature>
<dbReference type="InterPro" id="IPR005467">
    <property type="entry name" value="His_kinase_dom"/>
</dbReference>
<sequence length="1361" mass="156090">MKRLFYLLLFLISGLNVFSQTYFDHYSVSDGLSQSTVLTICKDNRGFMWFGTRDGLNRFDGRTFKQYRHDPDNKNTISTDDYIYSIVEDYDKKLWIGTQDGLNYYSPETDSFERIDKKTVKQAGNDKFAILTICVAKDGKVWFGTNNGISYIENAKSRDFKNIYKKDGLADNEVYSIIEDLKGNIWAGTTNGLTRITYDKQTKKYIYQSFKNNKEDPTSISGNYIKTICEDKKGRIWIGTEKNGISMYDATTNIFKRYNTLNSRLTNDIIRKIIFTKDDKMWVGTMVGVNLINLKTDKFEVYKHEFDNDKSLSDNSIKDIYEDDLGSVWIGTNFGGINVTHRNTLVFDVFKHNDFKNSISGNIISSIIQDNNEIWIGTEGTGLDRYNKLTKTFRFYNHNPADPASIGSNTIKSIFKDSEGYVWVGLFERGLERFDPKTQTFKHYRPNPNHPNSLNHGYVSAVAEDQEGNILIGTSNKGLNILDKKTDHFSYITATSPTKKLSSDYIRNILVDSKGNTWIGTVYGLNLLRKNAADFQKFYRGENGLTSNYINCIEEDQFGNIWIGAHKGGLSIYQAKDNKFKNYTIEDGLVSNNVVGINFDNNGNIWVSTDNGLSKLNRKTQSFKNFDVNDGLPSNEFSVNSTFKDSGGNLYFGTYNGLVFFEPNDLTYNAYAPKIAFTNLKLFNKTVEVNGSDGLLKKDVSFAEKIVFKASQNIFSLDFVAFNYINTQRNKYAYKLEGFEKEWNYVDNPTATYTNLPAGTYKLVVKAANNDGVWTKQPAEITIKVLPPLWKTWWAYLIYLAGFVVVWFQINKFLRKQQKLETDLYYEHINSERQKELYQNKLDFFTKISHEIRTPLTLIFAPLEKLIDSTKKDNALNNQLRSIKNNTDRLLRLISELLDFRKIETGNLKLQLSLVDLDGFCSDIYESFKYLASTKHIHFEYEALAKPYARIDKNQMEKVLYNLLTNAIKYTDEGGTVKLRLRTQNNRVLIDVEDNGVGILEQDQENIFSNFYQSKNENGHIVGWGIGLALVKNIVELHHGEISLQSIQRTEETPGFARFTLSLAAVEVDEETLEALENEEHTPYGVVEPEQAVEQVDEQLVLEEKRDKKHSILIVEDNTELRNFLVQSLIDKYHIYEAQDGEEGLESALKNIPDLIISDVTMPNMDGFEFCSKVKTNESTNHIPVIMLTAMASHLHQVDGLQAGANVYITKPFSLQLLELHVNNLLRSADALREKLSRKIMLMPRDIELENPEEKFLQKLVSLVEKYMEDSEFNVSVLVDEIGMSQTALYKKLKALTGMTITDFIKSIRLKRAAQLLKQKKINIAEVAYSVGFNDRKYFSKEFRKQFGKSPTEYMEEEGDS</sequence>
<dbReference type="InterPro" id="IPR009057">
    <property type="entry name" value="Homeodomain-like_sf"/>
</dbReference>
<dbReference type="SMART" id="SM00388">
    <property type="entry name" value="HisKA"/>
    <property type="match status" value="1"/>
</dbReference>
<dbReference type="Gene3D" id="2.130.10.10">
    <property type="entry name" value="YVTN repeat-like/Quinoprotein amine dehydrogenase"/>
    <property type="match status" value="2"/>
</dbReference>
<dbReference type="SMART" id="SM00448">
    <property type="entry name" value="REC"/>
    <property type="match status" value="1"/>
</dbReference>
<dbReference type="InterPro" id="IPR018060">
    <property type="entry name" value="HTH_AraC"/>
</dbReference>
<dbReference type="CDD" id="cd00082">
    <property type="entry name" value="HisKA"/>
    <property type="match status" value="1"/>
</dbReference>